<evidence type="ECO:0000313" key="4">
    <source>
        <dbReference type="WBParaSite" id="PTRK_0001741500.1"/>
    </source>
</evidence>
<accession>A0A0N5A679</accession>
<evidence type="ECO:0000313" key="3">
    <source>
        <dbReference type="Proteomes" id="UP000038045"/>
    </source>
</evidence>
<dbReference type="AlphaFoldDB" id="A0A0N5A679"/>
<keyword evidence="2" id="KW-1133">Transmembrane helix</keyword>
<organism evidence="3 4">
    <name type="scientific">Parastrongyloides trichosuri</name>
    <name type="common">Possum-specific nematode worm</name>
    <dbReference type="NCBI Taxonomy" id="131310"/>
    <lineage>
        <taxon>Eukaryota</taxon>
        <taxon>Metazoa</taxon>
        <taxon>Ecdysozoa</taxon>
        <taxon>Nematoda</taxon>
        <taxon>Chromadorea</taxon>
        <taxon>Rhabditida</taxon>
        <taxon>Tylenchina</taxon>
        <taxon>Panagrolaimomorpha</taxon>
        <taxon>Strongyloidoidea</taxon>
        <taxon>Strongyloididae</taxon>
        <taxon>Parastrongyloides</taxon>
    </lineage>
</organism>
<protein>
    <submittedName>
        <fullName evidence="4">Uncharacterized protein</fullName>
    </submittedName>
</protein>
<dbReference type="STRING" id="131310.A0A0N5A679"/>
<name>A0A0N5A679_PARTI</name>
<feature type="region of interest" description="Disordered" evidence="1">
    <location>
        <begin position="320"/>
        <end position="346"/>
    </location>
</feature>
<dbReference type="WBParaSite" id="PTRK_0001741500.1">
    <property type="protein sequence ID" value="PTRK_0001741500.1"/>
    <property type="gene ID" value="PTRK_0001741500"/>
</dbReference>
<reference evidence="4" key="1">
    <citation type="submission" date="2017-02" db="UniProtKB">
        <authorList>
            <consortium name="WormBaseParasite"/>
        </authorList>
    </citation>
    <scope>IDENTIFICATION</scope>
</reference>
<feature type="transmembrane region" description="Helical" evidence="2">
    <location>
        <begin position="364"/>
        <end position="385"/>
    </location>
</feature>
<keyword evidence="2" id="KW-0812">Transmembrane</keyword>
<sequence length="386" mass="44946">MYNFGDNNNYQNDKNHYYYYIGEEIFLRHRRIDKDQKMCHIWNRSSPKDLCSKRPFDRLDLLREISLFTSDCPNSSANVHLSELFRLDWSKIKTSHDLLSATEHLKPGEDGKDCLLGGVESNKCLKCFHNIGDKLKTIIHAYNIFNKTLHRFDCMLAIDSASATRPFSPNGTCVDCKIWYRKWLLVQIMDIWIEPICINWCYYAQLACPHFATSKSVDYAGHPTFQCRDTNIPITTKYQSTGVSKYKNDDSTTSLSCNCLHPCDFYRDLESPKDKMIEELRQKKLDHHDVYWNANFCKLRNIKCNEEKRKQLFLNAKFTSKKPSKGNKMSKGYNNKNKTSSSKALSKSNTIQTSSSITTSFSSTQFICLSLNFYIIINLLSFFLFF</sequence>
<proteinExistence type="predicted"/>
<dbReference type="Proteomes" id="UP000038045">
    <property type="component" value="Unplaced"/>
</dbReference>
<evidence type="ECO:0000256" key="2">
    <source>
        <dbReference type="SAM" id="Phobius"/>
    </source>
</evidence>
<keyword evidence="2" id="KW-0472">Membrane</keyword>
<evidence type="ECO:0000256" key="1">
    <source>
        <dbReference type="SAM" id="MobiDB-lite"/>
    </source>
</evidence>
<keyword evidence="3" id="KW-1185">Reference proteome</keyword>
<feature type="compositionally biased region" description="Polar residues" evidence="1">
    <location>
        <begin position="332"/>
        <end position="346"/>
    </location>
</feature>